<protein>
    <submittedName>
        <fullName evidence="2">Uncharacterized protein</fullName>
    </submittedName>
</protein>
<accession>A0A199UYX5</accession>
<name>A0A199UYX5_ANACO</name>
<proteinExistence type="predicted"/>
<dbReference type="STRING" id="4615.A0A199UYX5"/>
<evidence type="ECO:0000313" key="2">
    <source>
        <dbReference type="EMBL" id="OAY69840.1"/>
    </source>
</evidence>
<keyword evidence="1" id="KW-0812">Transmembrane</keyword>
<dbReference type="Proteomes" id="UP000092600">
    <property type="component" value="Unassembled WGS sequence"/>
</dbReference>
<feature type="transmembrane region" description="Helical" evidence="1">
    <location>
        <begin position="46"/>
        <end position="68"/>
    </location>
</feature>
<dbReference type="AlphaFoldDB" id="A0A199UYX5"/>
<feature type="transmembrane region" description="Helical" evidence="1">
    <location>
        <begin position="20"/>
        <end position="39"/>
    </location>
</feature>
<dbReference type="PANTHER" id="PTHR34656">
    <property type="entry name" value="PYRROLINE-5-CARBOXYLATE REDUCTASE"/>
    <property type="match status" value="1"/>
</dbReference>
<dbReference type="PROSITE" id="PS51257">
    <property type="entry name" value="PROKAR_LIPOPROTEIN"/>
    <property type="match status" value="1"/>
</dbReference>
<reference evidence="2 3" key="1">
    <citation type="journal article" date="2016" name="DNA Res.">
        <title>The draft genome of MD-2 pineapple using hybrid error correction of long reads.</title>
        <authorList>
            <person name="Redwan R.M."/>
            <person name="Saidin A."/>
            <person name="Kumar S.V."/>
        </authorList>
    </citation>
    <scope>NUCLEOTIDE SEQUENCE [LARGE SCALE GENOMIC DNA]</scope>
    <source>
        <strain evidence="3">cv. MD2</strain>
        <tissue evidence="2">Leaf</tissue>
    </source>
</reference>
<keyword evidence="1" id="KW-0472">Membrane</keyword>
<gene>
    <name evidence="2" type="ORF">ACMD2_07937</name>
</gene>
<dbReference type="PANTHER" id="PTHR34656:SF1">
    <property type="entry name" value="PYRROLINE-5-CARBOXYLATE REDUCTASE"/>
    <property type="match status" value="1"/>
</dbReference>
<sequence length="150" mass="15529">MARDLEGSVLFRALSMRRTWVALFLVAYALVLSCSWRLLLSIRAWALYAAVMCGGVFGAAAMAAAAAAALPAAAVAWITVLVLLAFAGRPRRALVDDARRATADIAALALKVLLREGNAVAALSAAAAFLALLLRRPPAAAGGDNDDAPL</sequence>
<keyword evidence="1" id="KW-1133">Transmembrane helix</keyword>
<feature type="transmembrane region" description="Helical" evidence="1">
    <location>
        <begin position="74"/>
        <end position="91"/>
    </location>
</feature>
<organism evidence="2 3">
    <name type="scientific">Ananas comosus</name>
    <name type="common">Pineapple</name>
    <name type="synonym">Ananas ananas</name>
    <dbReference type="NCBI Taxonomy" id="4615"/>
    <lineage>
        <taxon>Eukaryota</taxon>
        <taxon>Viridiplantae</taxon>
        <taxon>Streptophyta</taxon>
        <taxon>Embryophyta</taxon>
        <taxon>Tracheophyta</taxon>
        <taxon>Spermatophyta</taxon>
        <taxon>Magnoliopsida</taxon>
        <taxon>Liliopsida</taxon>
        <taxon>Poales</taxon>
        <taxon>Bromeliaceae</taxon>
        <taxon>Bromelioideae</taxon>
        <taxon>Ananas</taxon>
    </lineage>
</organism>
<evidence type="ECO:0000256" key="1">
    <source>
        <dbReference type="SAM" id="Phobius"/>
    </source>
</evidence>
<feature type="transmembrane region" description="Helical" evidence="1">
    <location>
        <begin position="112"/>
        <end position="134"/>
    </location>
</feature>
<comment type="caution">
    <text evidence="2">The sequence shown here is derived from an EMBL/GenBank/DDBJ whole genome shotgun (WGS) entry which is preliminary data.</text>
</comment>
<dbReference type="EMBL" id="LSRQ01004209">
    <property type="protein sequence ID" value="OAY69840.1"/>
    <property type="molecule type" value="Genomic_DNA"/>
</dbReference>
<evidence type="ECO:0000313" key="3">
    <source>
        <dbReference type="Proteomes" id="UP000092600"/>
    </source>
</evidence>